<accession>A0ACA9JZM5</accession>
<feature type="non-terminal residue" evidence="1">
    <location>
        <position position="352"/>
    </location>
</feature>
<gene>
    <name evidence="1" type="ORF">SCALOS_LOCUS811</name>
</gene>
<evidence type="ECO:0000313" key="1">
    <source>
        <dbReference type="EMBL" id="CAG8444011.1"/>
    </source>
</evidence>
<sequence length="352" mass="39088">MGYINIILISFAILYMLASTAMSQTFPKDWPMNPAPPEPLGLDGNWPQADVGPPPTPNFTKLIDLSKVANAPVNPSPVACGTNLPNDPFCNWSCTGCTRATDVVKCPNDLDWGLSFDDGPTVFTNTLLDYLESQNVRVTFFVIGSRVIQNPSILQKAFKAGHQIGVHTWSHPLLTSQSNEQIIAELSWTKLAIQTAINVTPIYMRPPFGDYDDRVRGICQQLNLTPTIWDLDTNDWMSQAYKNFQLDSIPNNFSEWVSDPNLMNKGHISLQHDLFNQTVNLVPLVVPIIKKANYNIKPISTCIGDNKPYLENIVLESSNSINYPNIQNDNTNNSTSNKSSSPNASNSTKLFI</sequence>
<dbReference type="Proteomes" id="UP000789860">
    <property type="component" value="Unassembled WGS sequence"/>
</dbReference>
<reference evidence="1" key="1">
    <citation type="submission" date="2021-06" db="EMBL/GenBank/DDBJ databases">
        <authorList>
            <person name="Kallberg Y."/>
            <person name="Tangrot J."/>
            <person name="Rosling A."/>
        </authorList>
    </citation>
    <scope>NUCLEOTIDE SEQUENCE</scope>
    <source>
        <strain evidence="1">AU212A</strain>
    </source>
</reference>
<evidence type="ECO:0000313" key="2">
    <source>
        <dbReference type="Proteomes" id="UP000789860"/>
    </source>
</evidence>
<organism evidence="1 2">
    <name type="scientific">Scutellospora calospora</name>
    <dbReference type="NCBI Taxonomy" id="85575"/>
    <lineage>
        <taxon>Eukaryota</taxon>
        <taxon>Fungi</taxon>
        <taxon>Fungi incertae sedis</taxon>
        <taxon>Mucoromycota</taxon>
        <taxon>Glomeromycotina</taxon>
        <taxon>Glomeromycetes</taxon>
        <taxon>Diversisporales</taxon>
        <taxon>Gigasporaceae</taxon>
        <taxon>Scutellospora</taxon>
    </lineage>
</organism>
<comment type="caution">
    <text evidence="1">The sequence shown here is derived from an EMBL/GenBank/DDBJ whole genome shotgun (WGS) entry which is preliminary data.</text>
</comment>
<proteinExistence type="predicted"/>
<protein>
    <submittedName>
        <fullName evidence="1">416_t:CDS:1</fullName>
    </submittedName>
</protein>
<keyword evidence="2" id="KW-1185">Reference proteome</keyword>
<dbReference type="EMBL" id="CAJVPM010000417">
    <property type="protein sequence ID" value="CAG8444011.1"/>
    <property type="molecule type" value="Genomic_DNA"/>
</dbReference>
<name>A0ACA9JZM5_9GLOM</name>